<feature type="non-terminal residue" evidence="1">
    <location>
        <position position="1"/>
    </location>
</feature>
<dbReference type="AlphaFoldDB" id="A0A382P591"/>
<reference evidence="1" key="1">
    <citation type="submission" date="2018-05" db="EMBL/GenBank/DDBJ databases">
        <authorList>
            <person name="Lanie J.A."/>
            <person name="Ng W.-L."/>
            <person name="Kazmierczak K.M."/>
            <person name="Andrzejewski T.M."/>
            <person name="Davidsen T.M."/>
            <person name="Wayne K.J."/>
            <person name="Tettelin H."/>
            <person name="Glass J.I."/>
            <person name="Rusch D."/>
            <person name="Podicherti R."/>
            <person name="Tsui H.-C.T."/>
            <person name="Winkler M.E."/>
        </authorList>
    </citation>
    <scope>NUCLEOTIDE SEQUENCE</scope>
</reference>
<sequence>VTSLAMIKEKYSIILFFVLVVFSCKTPTTSPIAPPLSAATKEVIISNYNFTLSASLWRDFQPISPPDGKPLILVAEIIESNSMAIPANIKVDAFWVINGDQVWSGNFSAEERATTPLYTRRIIIRDGPKWETGNYVDLVIRLLDDEENTYWLKEENLLIERTE</sequence>
<name>A0A382P591_9ZZZZ</name>
<dbReference type="EMBL" id="UINC01104989">
    <property type="protein sequence ID" value="SVC68569.1"/>
    <property type="molecule type" value="Genomic_DNA"/>
</dbReference>
<protein>
    <submittedName>
        <fullName evidence="1">Uncharacterized protein</fullName>
    </submittedName>
</protein>
<proteinExistence type="predicted"/>
<organism evidence="1">
    <name type="scientific">marine metagenome</name>
    <dbReference type="NCBI Taxonomy" id="408172"/>
    <lineage>
        <taxon>unclassified sequences</taxon>
        <taxon>metagenomes</taxon>
        <taxon>ecological metagenomes</taxon>
    </lineage>
</organism>
<accession>A0A382P591</accession>
<evidence type="ECO:0000313" key="1">
    <source>
        <dbReference type="EMBL" id="SVC68569.1"/>
    </source>
</evidence>
<gene>
    <name evidence="1" type="ORF">METZ01_LOCUS321423</name>
</gene>